<name>A0A1R1PM44_ZANCU</name>
<organism evidence="1 2">
    <name type="scientific">Zancudomyces culisetae</name>
    <name type="common">Gut fungus</name>
    <name type="synonym">Smittium culisetae</name>
    <dbReference type="NCBI Taxonomy" id="1213189"/>
    <lineage>
        <taxon>Eukaryota</taxon>
        <taxon>Fungi</taxon>
        <taxon>Fungi incertae sedis</taxon>
        <taxon>Zoopagomycota</taxon>
        <taxon>Kickxellomycotina</taxon>
        <taxon>Harpellomycetes</taxon>
        <taxon>Harpellales</taxon>
        <taxon>Legeriomycetaceae</taxon>
        <taxon>Zancudomyces</taxon>
    </lineage>
</organism>
<comment type="caution">
    <text evidence="1">The sequence shown here is derived from an EMBL/GenBank/DDBJ whole genome shotgun (WGS) entry which is preliminary data.</text>
</comment>
<evidence type="ECO:0000313" key="1">
    <source>
        <dbReference type="EMBL" id="OMH82017.1"/>
    </source>
</evidence>
<dbReference type="Proteomes" id="UP000188320">
    <property type="component" value="Unassembled WGS sequence"/>
</dbReference>
<dbReference type="EMBL" id="LSSK01000759">
    <property type="protein sequence ID" value="OMH82017.1"/>
    <property type="molecule type" value="Genomic_DNA"/>
</dbReference>
<dbReference type="AlphaFoldDB" id="A0A1R1PM44"/>
<proteinExistence type="predicted"/>
<evidence type="ECO:0000313" key="2">
    <source>
        <dbReference type="Proteomes" id="UP000188320"/>
    </source>
</evidence>
<sequence>MAEGQSSNSNDIILKLATKHRITPDYHTYGIHKMLLRAVSELKPELIDTGIIGYKRTRFYEESDSSINADNVLAIKEICSDGKKSTTNYVLWKNTTPFINRSEGTMSCTYPIYQSKGSCYSFSRLVEDKFILLEFCIQDDIYVINHEYVNRTYEYIEKPSNKNCAYVLFAPVRVFG</sequence>
<gene>
    <name evidence="1" type="ORF">AX774_g4520</name>
</gene>
<reference evidence="2" key="1">
    <citation type="submission" date="2017-01" db="EMBL/GenBank/DDBJ databases">
        <authorList>
            <person name="Wang Y."/>
            <person name="White M."/>
            <person name="Kvist S."/>
            <person name="Moncalvo J.-M."/>
        </authorList>
    </citation>
    <scope>NUCLEOTIDE SEQUENCE [LARGE SCALE GENOMIC DNA]</scope>
    <source>
        <strain evidence="2">COL-18-3</strain>
    </source>
</reference>
<keyword evidence="2" id="KW-1185">Reference proteome</keyword>
<protein>
    <submittedName>
        <fullName evidence="1">Uncharacterized protein</fullName>
    </submittedName>
</protein>
<accession>A0A1R1PM44</accession>